<accession>A0ABQ8G1U7</accession>
<reference evidence="1 2" key="1">
    <citation type="journal article" date="2021" name="Nat. Commun.">
        <title>Genetic determinants of endophytism in the Arabidopsis root mycobiome.</title>
        <authorList>
            <person name="Mesny F."/>
            <person name="Miyauchi S."/>
            <person name="Thiergart T."/>
            <person name="Pickel B."/>
            <person name="Atanasova L."/>
            <person name="Karlsson M."/>
            <person name="Huettel B."/>
            <person name="Barry K.W."/>
            <person name="Haridas S."/>
            <person name="Chen C."/>
            <person name="Bauer D."/>
            <person name="Andreopoulos W."/>
            <person name="Pangilinan J."/>
            <person name="LaButti K."/>
            <person name="Riley R."/>
            <person name="Lipzen A."/>
            <person name="Clum A."/>
            <person name="Drula E."/>
            <person name="Henrissat B."/>
            <person name="Kohler A."/>
            <person name="Grigoriev I.V."/>
            <person name="Martin F.M."/>
            <person name="Hacquard S."/>
        </authorList>
    </citation>
    <scope>NUCLEOTIDE SEQUENCE [LARGE SCALE GENOMIC DNA]</scope>
    <source>
        <strain evidence="1 2">MPI-SDFR-AT-0080</strain>
    </source>
</reference>
<comment type="caution">
    <text evidence="1">The sequence shown here is derived from an EMBL/GenBank/DDBJ whole genome shotgun (WGS) entry which is preliminary data.</text>
</comment>
<dbReference type="InterPro" id="IPR002110">
    <property type="entry name" value="Ankyrin_rpt"/>
</dbReference>
<keyword evidence="2" id="KW-1185">Reference proteome</keyword>
<proteinExistence type="predicted"/>
<evidence type="ECO:0000313" key="1">
    <source>
        <dbReference type="EMBL" id="KAH7042243.1"/>
    </source>
</evidence>
<dbReference type="CDD" id="cd09917">
    <property type="entry name" value="F-box_SF"/>
    <property type="match status" value="1"/>
</dbReference>
<dbReference type="Gene3D" id="1.25.40.20">
    <property type="entry name" value="Ankyrin repeat-containing domain"/>
    <property type="match status" value="1"/>
</dbReference>
<organism evidence="1 2">
    <name type="scientific">Macrophomina phaseolina</name>
    <dbReference type="NCBI Taxonomy" id="35725"/>
    <lineage>
        <taxon>Eukaryota</taxon>
        <taxon>Fungi</taxon>
        <taxon>Dikarya</taxon>
        <taxon>Ascomycota</taxon>
        <taxon>Pezizomycotina</taxon>
        <taxon>Dothideomycetes</taxon>
        <taxon>Dothideomycetes incertae sedis</taxon>
        <taxon>Botryosphaeriales</taxon>
        <taxon>Botryosphaeriaceae</taxon>
        <taxon>Macrophomina</taxon>
    </lineage>
</organism>
<dbReference type="Proteomes" id="UP000774617">
    <property type="component" value="Unassembled WGS sequence"/>
</dbReference>
<sequence>MSLLGLANELLQSIAEFLSAEKDINAFSRANRRLYNILNTYLYRHNVRHGASSALLWAAQHGQEATAQRLLGEGANVQTMTFARQTPLAFAAGNGHEAVVNYYLRLMTPA</sequence>
<evidence type="ECO:0000313" key="2">
    <source>
        <dbReference type="Proteomes" id="UP000774617"/>
    </source>
</evidence>
<dbReference type="InterPro" id="IPR036770">
    <property type="entry name" value="Ankyrin_rpt-contain_sf"/>
</dbReference>
<dbReference type="EMBL" id="JAGTJR010000026">
    <property type="protein sequence ID" value="KAH7042243.1"/>
    <property type="molecule type" value="Genomic_DNA"/>
</dbReference>
<dbReference type="Pfam" id="PF12796">
    <property type="entry name" value="Ank_2"/>
    <property type="match status" value="1"/>
</dbReference>
<name>A0ABQ8G1U7_9PEZI</name>
<protein>
    <submittedName>
        <fullName evidence="1">F-box domain protein</fullName>
    </submittedName>
</protein>
<gene>
    <name evidence="1" type="ORF">B0J12DRAFT_211062</name>
</gene>
<dbReference type="SUPFAM" id="SSF48403">
    <property type="entry name" value="Ankyrin repeat"/>
    <property type="match status" value="1"/>
</dbReference>